<accession>A0A0A9AKH1</accession>
<feature type="compositionally biased region" description="Basic and acidic residues" evidence="1">
    <location>
        <begin position="120"/>
        <end position="131"/>
    </location>
</feature>
<reference evidence="2" key="1">
    <citation type="submission" date="2014-09" db="EMBL/GenBank/DDBJ databases">
        <authorList>
            <person name="Magalhaes I.L.F."/>
            <person name="Oliveira U."/>
            <person name="Santos F.R."/>
            <person name="Vidigal T.H.D.A."/>
            <person name="Brescovit A.D."/>
            <person name="Santos A.J."/>
        </authorList>
    </citation>
    <scope>NUCLEOTIDE SEQUENCE</scope>
    <source>
        <tissue evidence="2">Shoot tissue taken approximately 20 cm above the soil surface</tissue>
    </source>
</reference>
<dbReference type="AlphaFoldDB" id="A0A0A9AKH1"/>
<proteinExistence type="predicted"/>
<protein>
    <submittedName>
        <fullName evidence="2">Uncharacterized protein</fullName>
    </submittedName>
</protein>
<name>A0A0A9AKH1_ARUDO</name>
<sequence length="131" mass="15126">MMKHWDGKMGQCSVLMLHLRTTPFVLLRHLLHLPDQKRKTKIPAAVKVCIMDALRRSRNGHLSNGTAFLHRRSEVGKMFLWACNSKTTPDTILTWHIATSILEVRYPFRHDQAQGSPSISDHKNNDNFDPR</sequence>
<reference evidence="2" key="2">
    <citation type="journal article" date="2015" name="Data Brief">
        <title>Shoot transcriptome of the giant reed, Arundo donax.</title>
        <authorList>
            <person name="Barrero R.A."/>
            <person name="Guerrero F.D."/>
            <person name="Moolhuijzen P."/>
            <person name="Goolsby J.A."/>
            <person name="Tidwell J."/>
            <person name="Bellgard S.E."/>
            <person name="Bellgard M.I."/>
        </authorList>
    </citation>
    <scope>NUCLEOTIDE SEQUENCE</scope>
    <source>
        <tissue evidence="2">Shoot tissue taken approximately 20 cm above the soil surface</tissue>
    </source>
</reference>
<organism evidence="2">
    <name type="scientific">Arundo donax</name>
    <name type="common">Giant reed</name>
    <name type="synonym">Donax arundinaceus</name>
    <dbReference type="NCBI Taxonomy" id="35708"/>
    <lineage>
        <taxon>Eukaryota</taxon>
        <taxon>Viridiplantae</taxon>
        <taxon>Streptophyta</taxon>
        <taxon>Embryophyta</taxon>
        <taxon>Tracheophyta</taxon>
        <taxon>Spermatophyta</taxon>
        <taxon>Magnoliopsida</taxon>
        <taxon>Liliopsida</taxon>
        <taxon>Poales</taxon>
        <taxon>Poaceae</taxon>
        <taxon>PACMAD clade</taxon>
        <taxon>Arundinoideae</taxon>
        <taxon>Arundineae</taxon>
        <taxon>Arundo</taxon>
    </lineage>
</organism>
<evidence type="ECO:0000313" key="2">
    <source>
        <dbReference type="EMBL" id="JAD47572.1"/>
    </source>
</evidence>
<evidence type="ECO:0000256" key="1">
    <source>
        <dbReference type="SAM" id="MobiDB-lite"/>
    </source>
</evidence>
<dbReference type="EMBL" id="GBRH01250323">
    <property type="protein sequence ID" value="JAD47572.1"/>
    <property type="molecule type" value="Transcribed_RNA"/>
</dbReference>
<feature type="region of interest" description="Disordered" evidence="1">
    <location>
        <begin position="112"/>
        <end position="131"/>
    </location>
</feature>